<dbReference type="AlphaFoldDB" id="A0A2T3YQ93"/>
<dbReference type="Gene3D" id="3.40.50.10540">
    <property type="entry name" value="Crotonobetainyl-coa:carnitine coa-transferase, domain 1"/>
    <property type="match status" value="1"/>
</dbReference>
<evidence type="ECO:0000313" key="1">
    <source>
        <dbReference type="EMBL" id="PTB34735.1"/>
    </source>
</evidence>
<dbReference type="SUPFAM" id="SSF89796">
    <property type="entry name" value="CoA-transferase family III (CaiB/BaiF)"/>
    <property type="match status" value="1"/>
</dbReference>
<gene>
    <name evidence="1" type="ORF">M441DRAFT_32543</name>
</gene>
<dbReference type="InterPro" id="IPR023606">
    <property type="entry name" value="CoA-Trfase_III_dom_1_sf"/>
</dbReference>
<organism evidence="1 2">
    <name type="scientific">Trichoderma asperellum (strain ATCC 204424 / CBS 433.97 / NBRC 101777)</name>
    <dbReference type="NCBI Taxonomy" id="1042311"/>
    <lineage>
        <taxon>Eukaryota</taxon>
        <taxon>Fungi</taxon>
        <taxon>Dikarya</taxon>
        <taxon>Ascomycota</taxon>
        <taxon>Pezizomycotina</taxon>
        <taxon>Sordariomycetes</taxon>
        <taxon>Hypocreomycetidae</taxon>
        <taxon>Hypocreales</taxon>
        <taxon>Hypocreaceae</taxon>
        <taxon>Trichoderma</taxon>
    </lineage>
</organism>
<keyword evidence="2" id="KW-1185">Reference proteome</keyword>
<accession>A0A2T3YQ93</accession>
<reference evidence="1 2" key="1">
    <citation type="submission" date="2016-07" db="EMBL/GenBank/DDBJ databases">
        <title>Multiple horizontal gene transfer events from other fungi enriched the ability of initially mycotrophic Trichoderma (Ascomycota) to feed on dead plant biomass.</title>
        <authorList>
            <consortium name="DOE Joint Genome Institute"/>
            <person name="Aerts A."/>
            <person name="Atanasova L."/>
            <person name="Chenthamara K."/>
            <person name="Zhang J."/>
            <person name="Grujic M."/>
            <person name="Henrissat B."/>
            <person name="Kuo A."/>
            <person name="Salamov A."/>
            <person name="Lipzen A."/>
            <person name="Labutti K."/>
            <person name="Barry K."/>
            <person name="Miao Y."/>
            <person name="Rahimi M.J."/>
            <person name="Shen Q."/>
            <person name="Grigoriev I.V."/>
            <person name="Kubicek C.P."/>
            <person name="Druzhinina I.S."/>
        </authorList>
    </citation>
    <scope>NUCLEOTIDE SEQUENCE [LARGE SCALE GENOMIC DNA]</scope>
    <source>
        <strain evidence="1 2">CBS 433.97</strain>
    </source>
</reference>
<dbReference type="Proteomes" id="UP000240493">
    <property type="component" value="Unassembled WGS sequence"/>
</dbReference>
<protein>
    <submittedName>
        <fullName evidence="1">Uncharacterized protein</fullName>
    </submittedName>
</protein>
<name>A0A2T3YQ93_TRIA4</name>
<dbReference type="EMBL" id="KZ679312">
    <property type="protein sequence ID" value="PTB34735.1"/>
    <property type="molecule type" value="Genomic_DNA"/>
</dbReference>
<sequence length="145" mass="15918">MILAFLGVEVVRVQARHKMDFVKDTWHNVQGGSNSETLPLDTATSWVKVMGFPSASPFFLSLPTADMSTGVVAALDIMIILHERAKDGGLPHGNATLTAFQAAPLKEWAGLYQPEVVAKIQEKFKFKPKTSDLHVIELCYLIAHA</sequence>
<evidence type="ECO:0000313" key="2">
    <source>
        <dbReference type="Proteomes" id="UP000240493"/>
    </source>
</evidence>
<dbReference type="STRING" id="1042311.A0A2T3YQ93"/>
<proteinExistence type="predicted"/>